<reference evidence="2" key="1">
    <citation type="journal article" date="2024" name="Front. Bioeng. Biotechnol.">
        <title>Genome-scale model development and genomic sequencing of the oleaginous clade Lipomyces.</title>
        <authorList>
            <person name="Czajka J.J."/>
            <person name="Han Y."/>
            <person name="Kim J."/>
            <person name="Mondo S.J."/>
            <person name="Hofstad B.A."/>
            <person name="Robles A."/>
            <person name="Haridas S."/>
            <person name="Riley R."/>
            <person name="LaButti K."/>
            <person name="Pangilinan J."/>
            <person name="Andreopoulos W."/>
            <person name="Lipzen A."/>
            <person name="Yan J."/>
            <person name="Wang M."/>
            <person name="Ng V."/>
            <person name="Grigoriev I.V."/>
            <person name="Spatafora J.W."/>
            <person name="Magnuson J.K."/>
            <person name="Baker S.E."/>
            <person name="Pomraning K.R."/>
        </authorList>
    </citation>
    <scope>NUCLEOTIDE SEQUENCE [LARGE SCALE GENOMIC DNA]</scope>
    <source>
        <strain evidence="2">CBS 7786</strain>
    </source>
</reference>
<keyword evidence="1" id="KW-0378">Hydrolase</keyword>
<dbReference type="EMBL" id="MU971406">
    <property type="protein sequence ID" value="KAK9235721.1"/>
    <property type="molecule type" value="Genomic_DNA"/>
</dbReference>
<sequence length="505" mass="57339">MTTCSNCSHAAMYKSLLRLSVVLLILVPPAMHCSTAMGSEWIETALNDAYGGLAVNTHYRFFQSVKKQHPNSQILSLQDISFNLYGYLESQNITIDSVGSATQHTVLERRPQGRRHPFHGPMMVDEDGEQLSVPLSTTLKNGVIQAEYSSTHFTVYDFNWIDSHERMRAMFLVFEGADDNAGKALVQDVYRWMETLKDEIWVFDEGHWQKDKDMYRDVQSADWRNIVLDSKMLQDLQRDTSVFFSSEEVYKSLNVVWKRGVLLLGPPGNGKTEAIKAIIKGSSVPCLYVKTFQSFGDHERGIRTIFRKARRVAPAILILEDLDSLVRPETRSFFLNELDGLESNQGILTIGTTNHPENIDPAILNRPSRFDTKYVFNLPDLNLRTQYIQTWLLKLESGGVRLVDDQYPTVGEFNKEISKQTEGWSFAYLKELFVSFQLTCAALRAAGSESAESVNAVPEILRHVENLSKQVVIGSEPEIEQGKSHLPSFGRRHARVARLMEDSEF</sequence>
<keyword evidence="2" id="KW-1185">Reference proteome</keyword>
<gene>
    <name evidence="1" type="ORF">V1525DRAFT_409160</name>
</gene>
<evidence type="ECO:0000313" key="1">
    <source>
        <dbReference type="EMBL" id="KAK9235721.1"/>
    </source>
</evidence>
<accession>A0ACC3SVP3</accession>
<evidence type="ECO:0000313" key="2">
    <source>
        <dbReference type="Proteomes" id="UP001433508"/>
    </source>
</evidence>
<comment type="caution">
    <text evidence="1">The sequence shown here is derived from an EMBL/GenBank/DDBJ whole genome shotgun (WGS) entry which is preliminary data.</text>
</comment>
<dbReference type="Proteomes" id="UP001433508">
    <property type="component" value="Unassembled WGS sequence"/>
</dbReference>
<name>A0ACC3SVP3_LIPKO</name>
<protein>
    <submittedName>
        <fullName evidence="1">P-loop containing nucleoside triphosphate hydrolase protein</fullName>
    </submittedName>
</protein>
<proteinExistence type="predicted"/>
<organism evidence="1 2">
    <name type="scientific">Lipomyces kononenkoae</name>
    <name type="common">Yeast</name>
    <dbReference type="NCBI Taxonomy" id="34357"/>
    <lineage>
        <taxon>Eukaryota</taxon>
        <taxon>Fungi</taxon>
        <taxon>Dikarya</taxon>
        <taxon>Ascomycota</taxon>
        <taxon>Saccharomycotina</taxon>
        <taxon>Lipomycetes</taxon>
        <taxon>Lipomycetales</taxon>
        <taxon>Lipomycetaceae</taxon>
        <taxon>Lipomyces</taxon>
    </lineage>
</organism>